<dbReference type="Proteomes" id="UP000251241">
    <property type="component" value="Unassembled WGS sequence"/>
</dbReference>
<gene>
    <name evidence="2" type="primary">lytR_1</name>
    <name evidence="2" type="ORF">NCTC11343_00433</name>
</gene>
<dbReference type="Gene3D" id="3.40.50.2300">
    <property type="match status" value="1"/>
</dbReference>
<evidence type="ECO:0000256" key="1">
    <source>
        <dbReference type="ARBA" id="ARBA00023125"/>
    </source>
</evidence>
<dbReference type="AlphaFoldDB" id="A0A2X2IXA1"/>
<dbReference type="InterPro" id="IPR001789">
    <property type="entry name" value="Sig_transdc_resp-reg_receiver"/>
</dbReference>
<proteinExistence type="predicted"/>
<keyword evidence="1" id="KW-0238">DNA-binding</keyword>
<reference evidence="2 3" key="1">
    <citation type="submission" date="2018-06" db="EMBL/GenBank/DDBJ databases">
        <authorList>
            <consortium name="Pathogen Informatics"/>
            <person name="Doyle S."/>
        </authorList>
    </citation>
    <scope>NUCLEOTIDE SEQUENCE [LARGE SCALE GENOMIC DNA]</scope>
    <source>
        <strain evidence="2 3">NCTC11343</strain>
    </source>
</reference>
<dbReference type="GO" id="GO:0000156">
    <property type="term" value="F:phosphorelay response regulator activity"/>
    <property type="evidence" value="ECO:0007669"/>
    <property type="project" value="TreeGrafter"/>
</dbReference>
<evidence type="ECO:0000313" key="2">
    <source>
        <dbReference type="EMBL" id="SPZ83913.1"/>
    </source>
</evidence>
<sequence>MGWKILIVEDEDWAFVGLKEMLTARYGESELTFTNAKEVQEAVVTINRNQFDLIFMDIHLMDGLSFEIFKQVSIDVPLIFTTAYEQYALEAFQNRGYAYLLKPFDSDELTEVMKRIEPLLPKVEPRLKQRFLVKYGNFLKSLAIADIAYFMAEDKELYAVEKGSGIAYIIEDTITHLVTQVDPTVFFQINRKFLVRIDAIQSMLKISRNRIKLALMPSTPAGIVVIVSEERSPKFQKWLDQ</sequence>
<dbReference type="SMART" id="SM00448">
    <property type="entry name" value="REC"/>
    <property type="match status" value="1"/>
</dbReference>
<dbReference type="Pfam" id="PF04397">
    <property type="entry name" value="LytTR"/>
    <property type="match status" value="1"/>
</dbReference>
<dbReference type="GO" id="GO:0032993">
    <property type="term" value="C:protein-DNA complex"/>
    <property type="evidence" value="ECO:0007669"/>
    <property type="project" value="TreeGrafter"/>
</dbReference>
<dbReference type="EMBL" id="UAUU01000002">
    <property type="protein sequence ID" value="SPZ83913.1"/>
    <property type="molecule type" value="Genomic_DNA"/>
</dbReference>
<evidence type="ECO:0000313" key="3">
    <source>
        <dbReference type="Proteomes" id="UP000251241"/>
    </source>
</evidence>
<dbReference type="GO" id="GO:0005829">
    <property type="term" value="C:cytosol"/>
    <property type="evidence" value="ECO:0007669"/>
    <property type="project" value="TreeGrafter"/>
</dbReference>
<dbReference type="InterPro" id="IPR011006">
    <property type="entry name" value="CheY-like_superfamily"/>
</dbReference>
<dbReference type="PROSITE" id="PS50110">
    <property type="entry name" value="RESPONSE_REGULATORY"/>
    <property type="match status" value="1"/>
</dbReference>
<dbReference type="PANTHER" id="PTHR48111:SF69">
    <property type="entry name" value="RESPONSE REGULATOR RECEIVER"/>
    <property type="match status" value="1"/>
</dbReference>
<dbReference type="RefSeq" id="WP_075991239.1">
    <property type="nucleotide sequence ID" value="NZ_CP069793.1"/>
</dbReference>
<dbReference type="GeneID" id="88829394"/>
<name>A0A2X2IXA1_SPHMU</name>
<dbReference type="Gene3D" id="2.40.50.1020">
    <property type="entry name" value="LytTr DNA-binding domain"/>
    <property type="match status" value="1"/>
</dbReference>
<dbReference type="InterPro" id="IPR007492">
    <property type="entry name" value="LytTR_DNA-bd_dom"/>
</dbReference>
<protein>
    <submittedName>
        <fullName evidence="2">Sensory transduction protein lytR</fullName>
    </submittedName>
</protein>
<dbReference type="GO" id="GO:0006355">
    <property type="term" value="P:regulation of DNA-templated transcription"/>
    <property type="evidence" value="ECO:0007669"/>
    <property type="project" value="TreeGrafter"/>
</dbReference>
<accession>A0A2X2IXA1</accession>
<dbReference type="PANTHER" id="PTHR48111">
    <property type="entry name" value="REGULATOR OF RPOS"/>
    <property type="match status" value="1"/>
</dbReference>
<dbReference type="SUPFAM" id="SSF52172">
    <property type="entry name" value="CheY-like"/>
    <property type="match status" value="1"/>
</dbReference>
<organism evidence="2 3">
    <name type="scientific">Sphingobacterium multivorum</name>
    <dbReference type="NCBI Taxonomy" id="28454"/>
    <lineage>
        <taxon>Bacteria</taxon>
        <taxon>Pseudomonadati</taxon>
        <taxon>Bacteroidota</taxon>
        <taxon>Sphingobacteriia</taxon>
        <taxon>Sphingobacteriales</taxon>
        <taxon>Sphingobacteriaceae</taxon>
        <taxon>Sphingobacterium</taxon>
    </lineage>
</organism>
<dbReference type="SMART" id="SM00850">
    <property type="entry name" value="LytTR"/>
    <property type="match status" value="1"/>
</dbReference>
<dbReference type="InterPro" id="IPR039420">
    <property type="entry name" value="WalR-like"/>
</dbReference>
<dbReference type="GO" id="GO:0000976">
    <property type="term" value="F:transcription cis-regulatory region binding"/>
    <property type="evidence" value="ECO:0007669"/>
    <property type="project" value="TreeGrafter"/>
</dbReference>
<dbReference type="Pfam" id="PF00072">
    <property type="entry name" value="Response_reg"/>
    <property type="match status" value="1"/>
</dbReference>